<sequence length="118" mass="12788">MMGTMPSAPRPAGPTSADFASAARLLSAEARRMGLVGPSFRCPPRLVGVDRTIRRRGEGAIVSVRLKGRPWPAVVADMIEGVVVANRLDPPRSDRLRSELWERAESATGLSEPERRVA</sequence>
<feature type="region of interest" description="Disordered" evidence="1">
    <location>
        <begin position="94"/>
        <end position="118"/>
    </location>
</feature>
<accession>A0A4R7HX81</accession>
<reference evidence="2 3" key="1">
    <citation type="submission" date="2019-03" db="EMBL/GenBank/DDBJ databases">
        <title>Sequencing the genomes of 1000 actinobacteria strains.</title>
        <authorList>
            <person name="Klenk H.-P."/>
        </authorList>
    </citation>
    <scope>NUCLEOTIDE SEQUENCE [LARGE SCALE GENOMIC DNA]</scope>
    <source>
        <strain evidence="2 3">DSM 18936</strain>
    </source>
</reference>
<evidence type="ECO:0000313" key="2">
    <source>
        <dbReference type="EMBL" id="TDT15635.1"/>
    </source>
</evidence>
<proteinExistence type="predicted"/>
<name>A0A4R7HX81_9ACTN</name>
<organism evidence="2 3">
    <name type="scientific">Ilumatobacter fluminis</name>
    <dbReference type="NCBI Taxonomy" id="467091"/>
    <lineage>
        <taxon>Bacteria</taxon>
        <taxon>Bacillati</taxon>
        <taxon>Actinomycetota</taxon>
        <taxon>Acidimicrobiia</taxon>
        <taxon>Acidimicrobiales</taxon>
        <taxon>Ilumatobacteraceae</taxon>
        <taxon>Ilumatobacter</taxon>
    </lineage>
</organism>
<dbReference type="EMBL" id="SOAU01000001">
    <property type="protein sequence ID" value="TDT15635.1"/>
    <property type="molecule type" value="Genomic_DNA"/>
</dbReference>
<gene>
    <name evidence="2" type="ORF">BDK89_1210</name>
</gene>
<keyword evidence="3" id="KW-1185">Reference proteome</keyword>
<evidence type="ECO:0000313" key="3">
    <source>
        <dbReference type="Proteomes" id="UP000294558"/>
    </source>
</evidence>
<feature type="compositionally biased region" description="Basic and acidic residues" evidence="1">
    <location>
        <begin position="94"/>
        <end position="105"/>
    </location>
</feature>
<evidence type="ECO:0000256" key="1">
    <source>
        <dbReference type="SAM" id="MobiDB-lite"/>
    </source>
</evidence>
<dbReference type="AlphaFoldDB" id="A0A4R7HX81"/>
<dbReference type="Proteomes" id="UP000294558">
    <property type="component" value="Unassembled WGS sequence"/>
</dbReference>
<comment type="caution">
    <text evidence="2">The sequence shown here is derived from an EMBL/GenBank/DDBJ whole genome shotgun (WGS) entry which is preliminary data.</text>
</comment>
<protein>
    <submittedName>
        <fullName evidence="2">Uncharacterized protein</fullName>
    </submittedName>
</protein>